<dbReference type="SUPFAM" id="SSF54001">
    <property type="entry name" value="Cysteine proteinases"/>
    <property type="match status" value="1"/>
</dbReference>
<dbReference type="InterPro" id="IPR038765">
    <property type="entry name" value="Papain-like_cys_pep_sf"/>
</dbReference>
<reference evidence="2 3" key="1">
    <citation type="submission" date="2023-10" db="EMBL/GenBank/DDBJ databases">
        <title>Characterization of rhizosphere-enriched actinobacteria from wheat plants lab-grown on chernevaya soil.</title>
        <authorList>
            <person name="Tikhonova E.N."/>
            <person name="Konopkin A."/>
            <person name="Kravchenko I.K."/>
        </authorList>
    </citation>
    <scope>NUCLEOTIDE SEQUENCE [LARGE SCALE GENOMIC DNA]</scope>
    <source>
        <strain evidence="2 3">RR29</strain>
    </source>
</reference>
<sequence>MPLTADLSTGLAFYAAQSPYSDPGALAHRYADFPRDPAQLAGITRDLLIHRLEDAFYDHTHPTDRLHNDAETRYIDDTLRILVARDPAPLTLRRTPGDRFVGVCRDFSLLHCSFLRHLGIPARIRSGFADYFNSPDTDASELFHGDHVVTEYWDDDRGWLLADSQLTDSTVTDHWNVDFDPMDVPRERFLVAGEAWQAIRTGGADPTTFGLHRPEEGPFWGERFVAGNIRLDLAALNKVETLLWDVWSEDEGKPGEPLPEASRAFYDRVAPVVSGEVAFDAVRKLFTEDDTLRTPPTVTCYAPFNGPSQVTLRQADF</sequence>
<dbReference type="InterPro" id="IPR002931">
    <property type="entry name" value="Transglutaminase-like"/>
</dbReference>
<organism evidence="2 3">
    <name type="scientific">Streptomyces prunicolor</name>
    <dbReference type="NCBI Taxonomy" id="67348"/>
    <lineage>
        <taxon>Bacteria</taxon>
        <taxon>Bacillati</taxon>
        <taxon>Actinomycetota</taxon>
        <taxon>Actinomycetes</taxon>
        <taxon>Kitasatosporales</taxon>
        <taxon>Streptomycetaceae</taxon>
        <taxon>Streptomyces</taxon>
    </lineage>
</organism>
<dbReference type="EMBL" id="JAWMAJ010000051">
    <property type="protein sequence ID" value="MDV7217746.1"/>
    <property type="molecule type" value="Genomic_DNA"/>
</dbReference>
<evidence type="ECO:0000313" key="3">
    <source>
        <dbReference type="Proteomes" id="UP001187346"/>
    </source>
</evidence>
<proteinExistence type="predicted"/>
<dbReference type="RefSeq" id="WP_317771952.1">
    <property type="nucleotide sequence ID" value="NZ_JAWMAJ010000051.1"/>
</dbReference>
<dbReference type="SMART" id="SM00460">
    <property type="entry name" value="TGc"/>
    <property type="match status" value="1"/>
</dbReference>
<keyword evidence="3" id="KW-1185">Reference proteome</keyword>
<dbReference type="Gene3D" id="3.10.620.30">
    <property type="match status" value="1"/>
</dbReference>
<accession>A0ABU4FCP1</accession>
<evidence type="ECO:0000259" key="1">
    <source>
        <dbReference type="SMART" id="SM00460"/>
    </source>
</evidence>
<evidence type="ECO:0000313" key="2">
    <source>
        <dbReference type="EMBL" id="MDV7217746.1"/>
    </source>
</evidence>
<gene>
    <name evidence="2" type="ORF">R5A26_17480</name>
</gene>
<dbReference type="Pfam" id="PF01841">
    <property type="entry name" value="Transglut_core"/>
    <property type="match status" value="1"/>
</dbReference>
<comment type="caution">
    <text evidence="2">The sequence shown here is derived from an EMBL/GenBank/DDBJ whole genome shotgun (WGS) entry which is preliminary data.</text>
</comment>
<protein>
    <submittedName>
        <fullName evidence="2">Transglutaminase-like domain-containing protein</fullName>
    </submittedName>
</protein>
<dbReference type="Proteomes" id="UP001187346">
    <property type="component" value="Unassembled WGS sequence"/>
</dbReference>
<feature type="domain" description="Transglutaminase-like" evidence="1">
    <location>
        <begin position="96"/>
        <end position="166"/>
    </location>
</feature>
<name>A0ABU4FCP1_9ACTN</name>